<evidence type="ECO:0000313" key="1">
    <source>
        <dbReference type="EMBL" id="KAF1928826.1"/>
    </source>
</evidence>
<dbReference type="RefSeq" id="XP_033449074.1">
    <property type="nucleotide sequence ID" value="XM_033587472.1"/>
</dbReference>
<organism evidence="1 2">
    <name type="scientific">Didymella exigua CBS 183.55</name>
    <dbReference type="NCBI Taxonomy" id="1150837"/>
    <lineage>
        <taxon>Eukaryota</taxon>
        <taxon>Fungi</taxon>
        <taxon>Dikarya</taxon>
        <taxon>Ascomycota</taxon>
        <taxon>Pezizomycotina</taxon>
        <taxon>Dothideomycetes</taxon>
        <taxon>Pleosporomycetidae</taxon>
        <taxon>Pleosporales</taxon>
        <taxon>Pleosporineae</taxon>
        <taxon>Didymellaceae</taxon>
        <taxon>Didymella</taxon>
    </lineage>
</organism>
<keyword evidence="2" id="KW-1185">Reference proteome</keyword>
<reference evidence="1" key="1">
    <citation type="journal article" date="2020" name="Stud. Mycol.">
        <title>101 Dothideomycetes genomes: a test case for predicting lifestyles and emergence of pathogens.</title>
        <authorList>
            <person name="Haridas S."/>
            <person name="Albert R."/>
            <person name="Binder M."/>
            <person name="Bloem J."/>
            <person name="Labutti K."/>
            <person name="Salamov A."/>
            <person name="Andreopoulos B."/>
            <person name="Baker S."/>
            <person name="Barry K."/>
            <person name="Bills G."/>
            <person name="Bluhm B."/>
            <person name="Cannon C."/>
            <person name="Castanera R."/>
            <person name="Culley D."/>
            <person name="Daum C."/>
            <person name="Ezra D."/>
            <person name="Gonzalez J."/>
            <person name="Henrissat B."/>
            <person name="Kuo A."/>
            <person name="Liang C."/>
            <person name="Lipzen A."/>
            <person name="Lutzoni F."/>
            <person name="Magnuson J."/>
            <person name="Mondo S."/>
            <person name="Nolan M."/>
            <person name="Ohm R."/>
            <person name="Pangilinan J."/>
            <person name="Park H.-J."/>
            <person name="Ramirez L."/>
            <person name="Alfaro M."/>
            <person name="Sun H."/>
            <person name="Tritt A."/>
            <person name="Yoshinaga Y."/>
            <person name="Zwiers L.-H."/>
            <person name="Turgeon B."/>
            <person name="Goodwin S."/>
            <person name="Spatafora J."/>
            <person name="Crous P."/>
            <person name="Grigoriev I."/>
        </authorList>
    </citation>
    <scope>NUCLEOTIDE SEQUENCE</scope>
    <source>
        <strain evidence="1">CBS 183.55</strain>
    </source>
</reference>
<name>A0A6A5RR84_9PLEO</name>
<dbReference type="Proteomes" id="UP000800082">
    <property type="component" value="Unassembled WGS sequence"/>
</dbReference>
<gene>
    <name evidence="1" type="ORF">M421DRAFT_140542</name>
</gene>
<evidence type="ECO:0000313" key="2">
    <source>
        <dbReference type="Proteomes" id="UP000800082"/>
    </source>
</evidence>
<dbReference type="GeneID" id="54345118"/>
<proteinExistence type="predicted"/>
<sequence>MTASTLLGSRLPYLEAQFVTLRDFAHASTRKIGFLRRMIVVQHVVRQWLDHLINVVHLISFQDRKKQVNLQADSQVRTQKDTEAKTFTNVHSIWEPIDLEGLMKWRWTSTRDLACQDQLPQKIDLGLGSFNVPTRQPHNIAATRSHTYCAHRSNPPVAFE</sequence>
<protein>
    <submittedName>
        <fullName evidence="1">Uncharacterized protein</fullName>
    </submittedName>
</protein>
<dbReference type="EMBL" id="ML978967">
    <property type="protein sequence ID" value="KAF1928826.1"/>
    <property type="molecule type" value="Genomic_DNA"/>
</dbReference>
<accession>A0A6A5RR84</accession>
<dbReference type="AlphaFoldDB" id="A0A6A5RR84"/>